<dbReference type="EMBL" id="AP022597">
    <property type="protein sequence ID" value="BBY69269.1"/>
    <property type="molecule type" value="Genomic_DNA"/>
</dbReference>
<protein>
    <submittedName>
        <fullName evidence="1">Uncharacterized protein</fullName>
    </submittedName>
</protein>
<gene>
    <name evidence="1" type="ORF">MPRI_14560</name>
</gene>
<name>A0ABM7K5J7_9MYCO</name>
<evidence type="ECO:0000313" key="1">
    <source>
        <dbReference type="EMBL" id="BBY69269.1"/>
    </source>
</evidence>
<sequence>MRAPGSYQRARSVACPNTIEAPHPSCMWVRSFVCEGRLTQPGLTEALVLDDHRVADVDVVVVPLGVIGAQADAAVADVLEPQ</sequence>
<reference evidence="1 2" key="1">
    <citation type="journal article" date="2019" name="Emerg. Microbes Infect.">
        <title>Comprehensive subspecies identification of 175 nontuberculous mycobacteria species based on 7547 genomic profiles.</title>
        <authorList>
            <person name="Matsumoto Y."/>
            <person name="Kinjo T."/>
            <person name="Motooka D."/>
            <person name="Nabeya D."/>
            <person name="Jung N."/>
            <person name="Uechi K."/>
            <person name="Horii T."/>
            <person name="Iida T."/>
            <person name="Fujita J."/>
            <person name="Nakamura S."/>
        </authorList>
    </citation>
    <scope>NUCLEOTIDE SEQUENCE [LARGE SCALE GENOMIC DNA]</scope>
    <source>
        <strain evidence="1 2">JCM 30622</strain>
    </source>
</reference>
<proteinExistence type="predicted"/>
<dbReference type="Proteomes" id="UP000466578">
    <property type="component" value="Chromosome"/>
</dbReference>
<evidence type="ECO:0000313" key="2">
    <source>
        <dbReference type="Proteomes" id="UP000466578"/>
    </source>
</evidence>
<organism evidence="1 2">
    <name type="scientific">Mycobacterium paraintracellulare</name>
    <dbReference type="NCBI Taxonomy" id="1138383"/>
    <lineage>
        <taxon>Bacteria</taxon>
        <taxon>Bacillati</taxon>
        <taxon>Actinomycetota</taxon>
        <taxon>Actinomycetes</taxon>
        <taxon>Mycobacteriales</taxon>
        <taxon>Mycobacteriaceae</taxon>
        <taxon>Mycobacterium</taxon>
        <taxon>Mycobacterium avium complex (MAC)</taxon>
    </lineage>
</organism>
<accession>A0ABM7K5J7</accession>
<keyword evidence="2" id="KW-1185">Reference proteome</keyword>